<evidence type="ECO:0000313" key="9">
    <source>
        <dbReference type="EMBL" id="EYF03464.1"/>
    </source>
</evidence>
<dbReference type="SUPFAM" id="SSF49785">
    <property type="entry name" value="Galactose-binding domain-like"/>
    <property type="match status" value="1"/>
</dbReference>
<comment type="caution">
    <text evidence="9">The sequence shown here is derived from an EMBL/GenBank/DDBJ whole genome shotgun (WGS) entry which is preliminary data.</text>
</comment>
<dbReference type="GO" id="GO:0006508">
    <property type="term" value="P:proteolysis"/>
    <property type="evidence" value="ECO:0007669"/>
    <property type="project" value="UniProtKB-KW"/>
</dbReference>
<evidence type="ECO:0000256" key="2">
    <source>
        <dbReference type="ARBA" id="ARBA00022729"/>
    </source>
</evidence>
<dbReference type="EMBL" id="ASRX01000045">
    <property type="protein sequence ID" value="EYF03464.1"/>
    <property type="molecule type" value="Genomic_DNA"/>
</dbReference>
<keyword evidence="2 7" id="KW-0732">Signal</keyword>
<dbReference type="GO" id="GO:0004252">
    <property type="term" value="F:serine-type endopeptidase activity"/>
    <property type="evidence" value="ECO:0007669"/>
    <property type="project" value="InterPro"/>
</dbReference>
<keyword evidence="4" id="KW-0378">Hydrolase</keyword>
<dbReference type="OrthoDB" id="5514547at2"/>
<dbReference type="InterPro" id="IPR008979">
    <property type="entry name" value="Galactose-bd-like_sf"/>
</dbReference>
<evidence type="ECO:0000256" key="4">
    <source>
        <dbReference type="ARBA" id="ARBA00022801"/>
    </source>
</evidence>
<keyword evidence="3" id="KW-0677">Repeat</keyword>
<name>A0A017T2H8_9BACT</name>
<organism evidence="9 10">
    <name type="scientific">Chondromyces apiculatus DSM 436</name>
    <dbReference type="NCBI Taxonomy" id="1192034"/>
    <lineage>
        <taxon>Bacteria</taxon>
        <taxon>Pseudomonadati</taxon>
        <taxon>Myxococcota</taxon>
        <taxon>Polyangia</taxon>
        <taxon>Polyangiales</taxon>
        <taxon>Polyangiaceae</taxon>
        <taxon>Chondromyces</taxon>
    </lineage>
</organism>
<keyword evidence="1" id="KW-0645">Protease</keyword>
<proteinExistence type="predicted"/>
<dbReference type="RefSeq" id="WP_044245851.1">
    <property type="nucleotide sequence ID" value="NZ_ASRX01000045.1"/>
</dbReference>
<dbReference type="AlphaFoldDB" id="A0A017T2H8"/>
<dbReference type="STRING" id="1192034.CAP_5448"/>
<evidence type="ECO:0000259" key="8">
    <source>
        <dbReference type="PROSITE" id="PS51829"/>
    </source>
</evidence>
<evidence type="ECO:0000256" key="6">
    <source>
        <dbReference type="SAM" id="MobiDB-lite"/>
    </source>
</evidence>
<dbReference type="NCBIfam" id="TIGR02232">
    <property type="entry name" value="myxo_disulf_rpt"/>
    <property type="match status" value="1"/>
</dbReference>
<dbReference type="Pfam" id="PF01483">
    <property type="entry name" value="P_proprotein"/>
    <property type="match status" value="1"/>
</dbReference>
<dbReference type="InterPro" id="IPR002884">
    <property type="entry name" value="P_dom"/>
</dbReference>
<keyword evidence="10" id="KW-1185">Reference proteome</keyword>
<feature type="region of interest" description="Disordered" evidence="6">
    <location>
        <begin position="38"/>
        <end position="70"/>
    </location>
</feature>
<evidence type="ECO:0000256" key="5">
    <source>
        <dbReference type="ARBA" id="ARBA00023157"/>
    </source>
</evidence>
<evidence type="ECO:0000256" key="1">
    <source>
        <dbReference type="ARBA" id="ARBA00022670"/>
    </source>
</evidence>
<evidence type="ECO:0000256" key="3">
    <source>
        <dbReference type="ARBA" id="ARBA00022737"/>
    </source>
</evidence>
<evidence type="ECO:0000256" key="7">
    <source>
        <dbReference type="SAM" id="SignalP"/>
    </source>
</evidence>
<keyword evidence="5" id="KW-1015">Disulfide bond</keyword>
<dbReference type="PROSITE" id="PS51257">
    <property type="entry name" value="PROKAR_LIPOPROTEIN"/>
    <property type="match status" value="1"/>
</dbReference>
<dbReference type="PROSITE" id="PS51829">
    <property type="entry name" value="P_HOMO_B"/>
    <property type="match status" value="1"/>
</dbReference>
<feature type="chain" id="PRO_5001496873" description="P/Homo B domain-containing protein" evidence="7">
    <location>
        <begin position="25"/>
        <end position="306"/>
    </location>
</feature>
<protein>
    <recommendedName>
        <fullName evidence="8">P/Homo B domain-containing protein</fullName>
    </recommendedName>
</protein>
<feature type="domain" description="P/Homo B" evidence="8">
    <location>
        <begin position="121"/>
        <end position="306"/>
    </location>
</feature>
<sequence length="306" mass="30565">MRTPARRFIAAAGLALLGGVTASAASCTLDVMGTALTDEDGGDTTGEGGGGGQGHAGGGGATHTGGSGGEGGAGGALAICGDGVLGGGESCEDGNEDDGDGCTDCVVDEGFSCSAPPSICTPVPPIIVVAGPDLDRDIQDNESYDGTLASMTCVPLAVAASPEVLVRRVELEVGIDHNKLGDLVIKLISPSGQETTVMSRPGVDDPVDAAFDSNEADDSNLKRGFPVRFAESATVSAEEMGADLGVAQVVCEDDQLCSFKPAPESGEPFSSLLDDPAAGTWQVCVADGESGNSGDLELVTLSVWAW</sequence>
<dbReference type="Proteomes" id="UP000019678">
    <property type="component" value="Unassembled WGS sequence"/>
</dbReference>
<dbReference type="InterPro" id="IPR011936">
    <property type="entry name" value="Myxo_disulph_rpt"/>
</dbReference>
<accession>A0A017T2H8</accession>
<evidence type="ECO:0000313" key="10">
    <source>
        <dbReference type="Proteomes" id="UP000019678"/>
    </source>
</evidence>
<feature type="compositionally biased region" description="Gly residues" evidence="6">
    <location>
        <begin position="43"/>
        <end position="70"/>
    </location>
</feature>
<feature type="signal peptide" evidence="7">
    <location>
        <begin position="1"/>
        <end position="24"/>
    </location>
</feature>
<dbReference type="Gene3D" id="2.60.120.260">
    <property type="entry name" value="Galactose-binding domain-like"/>
    <property type="match status" value="1"/>
</dbReference>
<gene>
    <name evidence="9" type="ORF">CAP_5448</name>
</gene>
<reference evidence="9 10" key="1">
    <citation type="submission" date="2013-05" db="EMBL/GenBank/DDBJ databases">
        <title>Genome assembly of Chondromyces apiculatus DSM 436.</title>
        <authorList>
            <person name="Sharma G."/>
            <person name="Khatri I."/>
            <person name="Kaur C."/>
            <person name="Mayilraj S."/>
            <person name="Subramanian S."/>
        </authorList>
    </citation>
    <scope>NUCLEOTIDE SEQUENCE [LARGE SCALE GENOMIC DNA]</scope>
    <source>
        <strain evidence="9 10">DSM 436</strain>
    </source>
</reference>